<dbReference type="OrthoDB" id="5180791at2"/>
<feature type="compositionally biased region" description="Low complexity" evidence="1">
    <location>
        <begin position="371"/>
        <end position="382"/>
    </location>
</feature>
<organism evidence="3 4">
    <name type="scientific">Leucobacter chromiiresistens</name>
    <dbReference type="NCBI Taxonomy" id="1079994"/>
    <lineage>
        <taxon>Bacteria</taxon>
        <taxon>Bacillati</taxon>
        <taxon>Actinomycetota</taxon>
        <taxon>Actinomycetes</taxon>
        <taxon>Micrococcales</taxon>
        <taxon>Microbacteriaceae</taxon>
        <taxon>Leucobacter</taxon>
    </lineage>
</organism>
<protein>
    <recommendedName>
        <fullName evidence="2">DUF3071 domain-containing protein</fullName>
    </recommendedName>
</protein>
<evidence type="ECO:0000259" key="2">
    <source>
        <dbReference type="Pfam" id="PF11268"/>
    </source>
</evidence>
<dbReference type="Pfam" id="PF11268">
    <property type="entry name" value="DUF3071"/>
    <property type="match status" value="1"/>
</dbReference>
<feature type="domain" description="DUF3071" evidence="2">
    <location>
        <begin position="1"/>
        <end position="160"/>
    </location>
</feature>
<feature type="region of interest" description="Disordered" evidence="1">
    <location>
        <begin position="281"/>
        <end position="413"/>
    </location>
</feature>
<evidence type="ECO:0000313" key="4">
    <source>
        <dbReference type="Proteomes" id="UP000070810"/>
    </source>
</evidence>
<dbReference type="EMBL" id="LDRK01000026">
    <property type="protein sequence ID" value="KTR86232.1"/>
    <property type="molecule type" value="Genomic_DNA"/>
</dbReference>
<feature type="region of interest" description="Disordered" evidence="1">
    <location>
        <begin position="225"/>
        <end position="247"/>
    </location>
</feature>
<keyword evidence="4" id="KW-1185">Reference proteome</keyword>
<reference evidence="3 4" key="1">
    <citation type="journal article" date="2016" name="Front. Microbiol.">
        <title>Genomic Resource of Rice Seed Associated Bacteria.</title>
        <authorList>
            <person name="Midha S."/>
            <person name="Bansal K."/>
            <person name="Sharma S."/>
            <person name="Kumar N."/>
            <person name="Patil P.P."/>
            <person name="Chaudhry V."/>
            <person name="Patil P.B."/>
        </authorList>
    </citation>
    <scope>NUCLEOTIDE SEQUENCE [LARGE SCALE GENOMIC DNA]</scope>
    <source>
        <strain evidence="3 4">NS354</strain>
    </source>
</reference>
<dbReference type="RefSeq" id="WP_058593659.1">
    <property type="nucleotide sequence ID" value="NZ_LDRK01000026.1"/>
</dbReference>
<gene>
    <name evidence="3" type="ORF">NS354_05955</name>
</gene>
<dbReference type="NCBIfam" id="NF040712">
    <property type="entry name" value="SepH"/>
    <property type="match status" value="1"/>
</dbReference>
<dbReference type="InterPro" id="IPR021421">
    <property type="entry name" value="DUF3071"/>
</dbReference>
<name>A0A147EPE2_9MICO</name>
<dbReference type="Proteomes" id="UP000070810">
    <property type="component" value="Unassembled WGS sequence"/>
</dbReference>
<dbReference type="AlphaFoldDB" id="A0A147EPE2"/>
<comment type="caution">
    <text evidence="3">The sequence shown here is derived from an EMBL/GenBank/DDBJ whole genome shotgun (WGS) entry which is preliminary data.</text>
</comment>
<sequence>MDELRFVRRDDRSLIVANDAGDEYRFVVDEAALSELRHLARRERQPGKPGPREIQALIRAGKSRAQVASETGLEDADIERYEEPVLAERRYILERAHAVPVRTEAHDDGDQRFGAVIAERLAGLGAQTSEWAAWRDEERGWMVSLEFASHDVGHRAVWTFDHRKSMLSPINPDAVNLSKQGDVGERLIPKLRAVDSVEHSGRFDSGAFDAEEVLSLENAAEASEVVTTDESAREAQAPSSDPNVEFARRREIDQRAISSDADAPADLSQTADLLDALRKRRGERDQGKRQSEAGTELQPQELDLAALAESDSETAAGSPDAADAHGSGSPHPSLRREAPADTPTEPRSIWSSAGVTGAPKTGSDPSPERPVAPAQSPAAAPDAPERAPKKGRASIPSWDDILFGTRSDEDPAN</sequence>
<dbReference type="InterPro" id="IPR047682">
    <property type="entry name" value="SepH-like"/>
</dbReference>
<accession>A0A147EPE2</accession>
<feature type="compositionally biased region" description="Basic and acidic residues" evidence="1">
    <location>
        <begin position="282"/>
        <end position="291"/>
    </location>
</feature>
<evidence type="ECO:0000256" key="1">
    <source>
        <dbReference type="SAM" id="MobiDB-lite"/>
    </source>
</evidence>
<dbReference type="PATRIC" id="fig|1079994.3.peg.1285"/>
<evidence type="ECO:0000313" key="3">
    <source>
        <dbReference type="EMBL" id="KTR86232.1"/>
    </source>
</evidence>
<proteinExistence type="predicted"/>